<keyword evidence="2" id="KW-0732">Signal</keyword>
<keyword evidence="1" id="KW-0378">Hydrolase</keyword>
<dbReference type="Pfam" id="PF00326">
    <property type="entry name" value="Peptidase_S9"/>
    <property type="match status" value="1"/>
</dbReference>
<dbReference type="EMBL" id="HACA01001813">
    <property type="protein sequence ID" value="CDW19174.1"/>
    <property type="molecule type" value="Transcribed_RNA"/>
</dbReference>
<proteinExistence type="predicted"/>
<dbReference type="Gene3D" id="3.40.50.1820">
    <property type="entry name" value="alpha/beta hydrolase"/>
    <property type="match status" value="1"/>
</dbReference>
<dbReference type="GO" id="GO:0006508">
    <property type="term" value="P:proteolysis"/>
    <property type="evidence" value="ECO:0007669"/>
    <property type="project" value="InterPro"/>
</dbReference>
<dbReference type="AlphaFoldDB" id="A0A0K2SZG3"/>
<protein>
    <recommendedName>
        <fullName evidence="3">Peptidase S9 prolyl oligopeptidase catalytic domain-containing protein</fullName>
    </recommendedName>
</protein>
<dbReference type="PANTHER" id="PTHR42776:SF4">
    <property type="entry name" value="ACYLAMINO-ACID-RELEASING ENZYME"/>
    <property type="match status" value="1"/>
</dbReference>
<reference evidence="4" key="1">
    <citation type="submission" date="2014-05" db="EMBL/GenBank/DDBJ databases">
        <authorList>
            <person name="Chronopoulou M."/>
        </authorList>
    </citation>
    <scope>NUCLEOTIDE SEQUENCE</scope>
    <source>
        <tissue evidence="4">Whole organism</tissue>
    </source>
</reference>
<evidence type="ECO:0000259" key="3">
    <source>
        <dbReference type="Pfam" id="PF00326"/>
    </source>
</evidence>
<evidence type="ECO:0000256" key="1">
    <source>
        <dbReference type="ARBA" id="ARBA00022801"/>
    </source>
</evidence>
<sequence length="725" mass="83029">MRHFLTSIVIIASISSVYSFIDPKCLKNRRIERNHMIQDAVDEVFQVSSIQKARIQDNETVSVLMCNSKGDSKVFSCLNKLYELGNDSTWSKSEEMFQHGNTVFLDDSDWPNSKLELVKDDSKYYLLMTPLIEGNETTIDLTDGDSLRKDDTILSLEYNVESSEIACLIERKRHVFVGIFNIVSRTWSRVKSWPEEWTPEEVFWNLESELMGVAFRNDPFRQSRIFVTKRTKNKNKFQFLSPINTIVSHPRLTPDGKGLIYFQSDKNGTVIKFNPDVFANSKLSGDSSVLITDRIFNDGKVYGIYPANVPLRAFSSDGSKFYLSVHMESEVYLIVVHLLREGDDKIDVFDGNNLRLLDVYEDNLLLSKSDWNEFPKVFMANQAASSPDKDKGNKVEFKLVTDDVDITREKRYGWVKSGKSFFEKFSANYIAGTPLRPQMNKNTEIPIIVVLHGGPNTVKTSEHDRLINGLLASEFAVISINYRGSLGMCNESISSIRGYKMKNLMKEVKDGIADAVESSKSLDALRVGIIGIGFGGLIALELSNYHSKFEHVVLINPIVDLPQMRSSSNPEWVYDVLGMNYSYPQLPSMDFFNKSWEMSPLKFSKEYRRNYFMVLSEENKWILPETQGLMWHRFAGKPNTSRPVILQEEVEENPFVKTLHPKGVKIVLNKIIHYFHDIWENDTEHCFVEEKEQIIGQRYASTAASISQSSLIITLFILFCSYIRA</sequence>
<feature type="domain" description="Peptidase S9 prolyl oligopeptidase catalytic" evidence="3">
    <location>
        <begin position="472"/>
        <end position="574"/>
    </location>
</feature>
<dbReference type="InterPro" id="IPR001375">
    <property type="entry name" value="Peptidase_S9_cat"/>
</dbReference>
<dbReference type="InterPro" id="IPR029058">
    <property type="entry name" value="AB_hydrolase_fold"/>
</dbReference>
<dbReference type="PANTHER" id="PTHR42776">
    <property type="entry name" value="SERINE PEPTIDASE S9 FAMILY MEMBER"/>
    <property type="match status" value="1"/>
</dbReference>
<organism evidence="4">
    <name type="scientific">Lepeophtheirus salmonis</name>
    <name type="common">Salmon louse</name>
    <name type="synonym">Caligus salmonis</name>
    <dbReference type="NCBI Taxonomy" id="72036"/>
    <lineage>
        <taxon>Eukaryota</taxon>
        <taxon>Metazoa</taxon>
        <taxon>Ecdysozoa</taxon>
        <taxon>Arthropoda</taxon>
        <taxon>Crustacea</taxon>
        <taxon>Multicrustacea</taxon>
        <taxon>Hexanauplia</taxon>
        <taxon>Copepoda</taxon>
        <taxon>Siphonostomatoida</taxon>
        <taxon>Caligidae</taxon>
        <taxon>Lepeophtheirus</taxon>
    </lineage>
</organism>
<name>A0A0K2SZG3_LEPSM</name>
<dbReference type="SUPFAM" id="SSF75011">
    <property type="entry name" value="3-carboxy-cis,cis-mucoante lactonizing enzyme"/>
    <property type="match status" value="1"/>
</dbReference>
<evidence type="ECO:0000313" key="4">
    <source>
        <dbReference type="EMBL" id="CDW19174.1"/>
    </source>
</evidence>
<evidence type="ECO:0000256" key="2">
    <source>
        <dbReference type="SAM" id="SignalP"/>
    </source>
</evidence>
<accession>A0A0K2SZG3</accession>
<dbReference type="SUPFAM" id="SSF53474">
    <property type="entry name" value="alpha/beta-Hydrolases"/>
    <property type="match status" value="1"/>
</dbReference>
<dbReference type="GO" id="GO:0004252">
    <property type="term" value="F:serine-type endopeptidase activity"/>
    <property type="evidence" value="ECO:0007669"/>
    <property type="project" value="TreeGrafter"/>
</dbReference>
<feature type="chain" id="PRO_5005487320" description="Peptidase S9 prolyl oligopeptidase catalytic domain-containing protein" evidence="2">
    <location>
        <begin position="20"/>
        <end position="725"/>
    </location>
</feature>
<dbReference type="OrthoDB" id="416344at2759"/>
<feature type="signal peptide" evidence="2">
    <location>
        <begin position="1"/>
        <end position="19"/>
    </location>
</feature>